<dbReference type="GO" id="GO:0005829">
    <property type="term" value="C:cytosol"/>
    <property type="evidence" value="ECO:0007669"/>
    <property type="project" value="TreeGrafter"/>
</dbReference>
<dbReference type="Pfam" id="PF00282">
    <property type="entry name" value="Pyridoxal_deC"/>
    <property type="match status" value="1"/>
</dbReference>
<evidence type="ECO:0000256" key="9">
    <source>
        <dbReference type="RuleBase" id="RU361171"/>
    </source>
</evidence>
<gene>
    <name evidence="11" type="ORF">HG536_0H00980</name>
</gene>
<dbReference type="InterPro" id="IPR015424">
    <property type="entry name" value="PyrdxlP-dep_Trfase"/>
</dbReference>
<comment type="cofactor">
    <cofactor evidence="1 7 8">
        <name>pyridoxal 5'-phosphate</name>
        <dbReference type="ChEBI" id="CHEBI:597326"/>
    </cofactor>
</comment>
<dbReference type="GO" id="GO:0030170">
    <property type="term" value="F:pyridoxal phosphate binding"/>
    <property type="evidence" value="ECO:0007669"/>
    <property type="project" value="InterPro"/>
</dbReference>
<dbReference type="GO" id="GO:0004351">
    <property type="term" value="F:glutamate decarboxylase activity"/>
    <property type="evidence" value="ECO:0007669"/>
    <property type="project" value="UniProtKB-EC"/>
</dbReference>
<evidence type="ECO:0000256" key="4">
    <source>
        <dbReference type="ARBA" id="ARBA00022898"/>
    </source>
</evidence>
<comment type="catalytic activity">
    <reaction evidence="6 9">
        <text>L-glutamate + H(+) = 4-aminobutanoate + CO2</text>
        <dbReference type="Rhea" id="RHEA:17785"/>
        <dbReference type="ChEBI" id="CHEBI:15378"/>
        <dbReference type="ChEBI" id="CHEBI:16526"/>
        <dbReference type="ChEBI" id="CHEBI:29985"/>
        <dbReference type="ChEBI" id="CHEBI:59888"/>
        <dbReference type="EC" id="4.1.1.15"/>
    </reaction>
</comment>
<dbReference type="Proteomes" id="UP000515788">
    <property type="component" value="Chromosome 8"/>
</dbReference>
<organism evidence="11 12">
    <name type="scientific">Torulaspora globosa</name>
    <dbReference type="NCBI Taxonomy" id="48254"/>
    <lineage>
        <taxon>Eukaryota</taxon>
        <taxon>Fungi</taxon>
        <taxon>Dikarya</taxon>
        <taxon>Ascomycota</taxon>
        <taxon>Saccharomycotina</taxon>
        <taxon>Saccharomycetes</taxon>
        <taxon>Saccharomycetales</taxon>
        <taxon>Saccharomycetaceae</taxon>
        <taxon>Torulaspora</taxon>
    </lineage>
</organism>
<feature type="modified residue" description="N6-(pyridoxal phosphate)lysine" evidence="7">
    <location>
        <position position="323"/>
    </location>
</feature>
<dbReference type="InterPro" id="IPR002129">
    <property type="entry name" value="PyrdxlP-dep_de-COase"/>
</dbReference>
<dbReference type="AlphaFoldDB" id="A0A7G3ZMI7"/>
<dbReference type="Gene3D" id="3.90.1150.160">
    <property type="match status" value="1"/>
</dbReference>
<comment type="similarity">
    <text evidence="2 8">Belongs to the group II decarboxylase family.</text>
</comment>
<dbReference type="RefSeq" id="XP_037141397.1">
    <property type="nucleotide sequence ID" value="XM_037285501.1"/>
</dbReference>
<dbReference type="FunFam" id="3.40.640.10:FF:000017">
    <property type="entry name" value="Glutamate decarboxylase"/>
    <property type="match status" value="1"/>
</dbReference>
<feature type="region of interest" description="Disordered" evidence="10">
    <location>
        <begin position="564"/>
        <end position="590"/>
    </location>
</feature>
<dbReference type="PANTHER" id="PTHR43321">
    <property type="entry name" value="GLUTAMATE DECARBOXYLASE"/>
    <property type="match status" value="1"/>
</dbReference>
<dbReference type="OrthoDB" id="5152799at2759"/>
<sequence length="590" mass="66733">MLHRHSAKQKRPRTLVYHREELHSPKLEEAGLLPEQIHGLHLGTVMENQSASENGGSHFQPNRYRIPQKGLPEATAYDLIHNELSLDGNPHLNLASFVNTETSAIATKLITENINKNLADNDEYPQLIELTQRCISMLAQLWHCDEDKYDPLGCATTGSSEAIMLGGLAMKKRWEHRMRGAGKSTAKPNILMSTASQVALEKFARYFDVECRLIPVSAKSNHCLDPQLLWDYVDENTIGAFVILGTTYTGHLESVEHVCDVLTEIENAHPDWSNTEIPIHVDGASGGFIVPFTFSERQMASYRMQRWGFNHPRVMSINASGHKFGLTTPGLGWVLWRSEDLLADELKFKINYLGGVEESFGLNFSRPGFQVIHQYYNFVSLGRAGYHAHFAKSIFVARAFCHELLVSERMPGFFEVVSSIHERIDAPPGRSRLPDSVNEYWEKPAEFKPGVPLAAFKLSRAFHDQYPEIPQSMLAALLRSRGWIVPNYPLPSSTDGSDQHEVLRVVFRSEMKLDLAQLLIVDIEHVVTKLIKSYKILLESLPANEHSQHRRDFVYKMLLKLASPTSGDEPPLELQPERRESLSKNYKGTC</sequence>
<dbReference type="Gene3D" id="3.40.640.10">
    <property type="entry name" value="Type I PLP-dependent aspartate aminotransferase-like (Major domain)"/>
    <property type="match status" value="1"/>
</dbReference>
<evidence type="ECO:0000256" key="8">
    <source>
        <dbReference type="RuleBase" id="RU000382"/>
    </source>
</evidence>
<dbReference type="InterPro" id="IPR015421">
    <property type="entry name" value="PyrdxlP-dep_Trfase_major"/>
</dbReference>
<evidence type="ECO:0000256" key="10">
    <source>
        <dbReference type="SAM" id="MobiDB-lite"/>
    </source>
</evidence>
<evidence type="ECO:0000256" key="5">
    <source>
        <dbReference type="ARBA" id="ARBA00023239"/>
    </source>
</evidence>
<evidence type="ECO:0000256" key="2">
    <source>
        <dbReference type="ARBA" id="ARBA00009533"/>
    </source>
</evidence>
<accession>A0A7G3ZMI7</accession>
<evidence type="ECO:0000256" key="1">
    <source>
        <dbReference type="ARBA" id="ARBA00001933"/>
    </source>
</evidence>
<dbReference type="EMBL" id="CP059253">
    <property type="protein sequence ID" value="QLL34723.1"/>
    <property type="molecule type" value="Genomic_DNA"/>
</dbReference>
<keyword evidence="9" id="KW-0210">Decarboxylase</keyword>
<proteinExistence type="inferred from homology"/>
<dbReference type="GeneID" id="59327989"/>
<reference evidence="11 12" key="1">
    <citation type="submission" date="2020-06" db="EMBL/GenBank/DDBJ databases">
        <title>The yeast mating-type switching endonuclease HO is a domesticated member of an unorthodox homing genetic element family.</title>
        <authorList>
            <person name="Coughlan A.Y."/>
            <person name="Lombardi L."/>
            <person name="Braun-Galleani S."/>
            <person name="Martos A.R."/>
            <person name="Galeote V."/>
            <person name="Bigey F."/>
            <person name="Dequin S."/>
            <person name="Byrne K.P."/>
            <person name="Wolfe K.H."/>
        </authorList>
    </citation>
    <scope>NUCLEOTIDE SEQUENCE [LARGE SCALE GENOMIC DNA]</scope>
    <source>
        <strain evidence="11 12">CBS764</strain>
    </source>
</reference>
<keyword evidence="5 8" id="KW-0456">Lyase</keyword>
<evidence type="ECO:0000256" key="7">
    <source>
        <dbReference type="PIRSR" id="PIRSR602129-50"/>
    </source>
</evidence>
<dbReference type="EC" id="4.1.1.15" evidence="3 9"/>
<keyword evidence="4 7" id="KW-0663">Pyridoxal phosphate</keyword>
<evidence type="ECO:0000313" key="12">
    <source>
        <dbReference type="Proteomes" id="UP000515788"/>
    </source>
</evidence>
<protein>
    <recommendedName>
        <fullName evidence="3 9">Glutamate decarboxylase</fullName>
        <ecNumber evidence="3 9">4.1.1.15</ecNumber>
    </recommendedName>
</protein>
<evidence type="ECO:0000256" key="6">
    <source>
        <dbReference type="ARBA" id="ARBA00048868"/>
    </source>
</evidence>
<dbReference type="PANTHER" id="PTHR43321:SF3">
    <property type="entry name" value="GLUTAMATE DECARBOXYLASE"/>
    <property type="match status" value="1"/>
</dbReference>
<evidence type="ECO:0000256" key="3">
    <source>
        <dbReference type="ARBA" id="ARBA00012421"/>
    </source>
</evidence>
<dbReference type="GO" id="GO:0006538">
    <property type="term" value="P:L-glutamate catabolic process"/>
    <property type="evidence" value="ECO:0007669"/>
    <property type="project" value="TreeGrafter"/>
</dbReference>
<dbReference type="InterPro" id="IPR010107">
    <property type="entry name" value="Glutamate_decarboxylase"/>
</dbReference>
<name>A0A7G3ZMI7_9SACH</name>
<dbReference type="KEGG" id="tgb:HG536_0H00980"/>
<evidence type="ECO:0000313" key="11">
    <source>
        <dbReference type="EMBL" id="QLL34723.1"/>
    </source>
</evidence>
<dbReference type="SUPFAM" id="SSF53383">
    <property type="entry name" value="PLP-dependent transferases"/>
    <property type="match status" value="1"/>
</dbReference>
<keyword evidence="12" id="KW-1185">Reference proteome</keyword>
<dbReference type="NCBIfam" id="TIGR01788">
    <property type="entry name" value="Glu-decarb-GAD"/>
    <property type="match status" value="1"/>
</dbReference>
<dbReference type="Gene3D" id="4.10.280.50">
    <property type="match status" value="1"/>
</dbReference>